<feature type="compositionally biased region" description="Basic and acidic residues" evidence="1">
    <location>
        <begin position="1"/>
        <end position="19"/>
    </location>
</feature>
<protein>
    <submittedName>
        <fullName evidence="2">(Mediterranean fruit fly) hypothetical protein</fullName>
    </submittedName>
</protein>
<evidence type="ECO:0000256" key="1">
    <source>
        <dbReference type="SAM" id="MobiDB-lite"/>
    </source>
</evidence>
<name>A0A811V840_CERCA</name>
<evidence type="ECO:0000313" key="2">
    <source>
        <dbReference type="EMBL" id="CAD7012348.1"/>
    </source>
</evidence>
<dbReference type="AlphaFoldDB" id="A0A811V840"/>
<organism evidence="2 3">
    <name type="scientific">Ceratitis capitata</name>
    <name type="common">Mediterranean fruit fly</name>
    <name type="synonym">Tephritis capitata</name>
    <dbReference type="NCBI Taxonomy" id="7213"/>
    <lineage>
        <taxon>Eukaryota</taxon>
        <taxon>Metazoa</taxon>
        <taxon>Ecdysozoa</taxon>
        <taxon>Arthropoda</taxon>
        <taxon>Hexapoda</taxon>
        <taxon>Insecta</taxon>
        <taxon>Pterygota</taxon>
        <taxon>Neoptera</taxon>
        <taxon>Endopterygota</taxon>
        <taxon>Diptera</taxon>
        <taxon>Brachycera</taxon>
        <taxon>Muscomorpha</taxon>
        <taxon>Tephritoidea</taxon>
        <taxon>Tephritidae</taxon>
        <taxon>Ceratitis</taxon>
        <taxon>Ceratitis</taxon>
    </lineage>
</organism>
<dbReference type="Proteomes" id="UP000606786">
    <property type="component" value="Unassembled WGS sequence"/>
</dbReference>
<comment type="caution">
    <text evidence="2">The sequence shown here is derived from an EMBL/GenBank/DDBJ whole genome shotgun (WGS) entry which is preliminary data.</text>
</comment>
<feature type="compositionally biased region" description="Low complexity" evidence="1">
    <location>
        <begin position="20"/>
        <end position="42"/>
    </location>
</feature>
<sequence>MSTRHSHSDAASKHTENKQLNKYSLYNNNNNNNNKTTTTTNQSLCNTPAPYANSTIHWGLEVIAEFESQIHQTAIVIVIITRQQQVVGNKQFAVISEQTKEKLQRQHLDINVRQDKETFDMWHKNLYFTVTQTTHPHEGEATKECY</sequence>
<evidence type="ECO:0000313" key="3">
    <source>
        <dbReference type="Proteomes" id="UP000606786"/>
    </source>
</evidence>
<keyword evidence="3" id="KW-1185">Reference proteome</keyword>
<gene>
    <name evidence="2" type="ORF">CCAP1982_LOCUS20442</name>
</gene>
<accession>A0A811V840</accession>
<feature type="region of interest" description="Disordered" evidence="1">
    <location>
        <begin position="1"/>
        <end position="42"/>
    </location>
</feature>
<dbReference type="EMBL" id="CAJHJT010000056">
    <property type="protein sequence ID" value="CAD7012348.1"/>
    <property type="molecule type" value="Genomic_DNA"/>
</dbReference>
<reference evidence="2" key="1">
    <citation type="submission" date="2020-11" db="EMBL/GenBank/DDBJ databases">
        <authorList>
            <person name="Whitehead M."/>
        </authorList>
    </citation>
    <scope>NUCLEOTIDE SEQUENCE</scope>
    <source>
        <strain evidence="2">EGII</strain>
    </source>
</reference>
<proteinExistence type="predicted"/>